<proteinExistence type="predicted"/>
<accession>A0A921G833</accession>
<dbReference type="PANTHER" id="PTHR22916:SF3">
    <property type="entry name" value="UDP-GLCNAC:BETAGAL BETA-1,3-N-ACETYLGLUCOSAMINYLTRANSFERASE-LIKE PROTEIN 1"/>
    <property type="match status" value="1"/>
</dbReference>
<reference evidence="2" key="2">
    <citation type="submission" date="2021-09" db="EMBL/GenBank/DDBJ databases">
        <authorList>
            <person name="Gilroy R."/>
        </authorList>
    </citation>
    <scope>NUCLEOTIDE SEQUENCE</scope>
    <source>
        <strain evidence="2">CHK193-16274</strain>
    </source>
</reference>
<dbReference type="Pfam" id="PF00535">
    <property type="entry name" value="Glycos_transf_2"/>
    <property type="match status" value="1"/>
</dbReference>
<dbReference type="SUPFAM" id="SSF53448">
    <property type="entry name" value="Nucleotide-diphospho-sugar transferases"/>
    <property type="match status" value="1"/>
</dbReference>
<reference evidence="2" key="1">
    <citation type="journal article" date="2021" name="PeerJ">
        <title>Extensive microbial diversity within the chicken gut microbiome revealed by metagenomics and culture.</title>
        <authorList>
            <person name="Gilroy R."/>
            <person name="Ravi A."/>
            <person name="Getino M."/>
            <person name="Pursley I."/>
            <person name="Horton D.L."/>
            <person name="Alikhan N.F."/>
            <person name="Baker D."/>
            <person name="Gharbi K."/>
            <person name="Hall N."/>
            <person name="Watson M."/>
            <person name="Adriaenssens E.M."/>
            <person name="Foster-Nyarko E."/>
            <person name="Jarju S."/>
            <person name="Secka A."/>
            <person name="Antonio M."/>
            <person name="Oren A."/>
            <person name="Chaudhuri R.R."/>
            <person name="La Ragione R."/>
            <person name="Hildebrand F."/>
            <person name="Pallen M.J."/>
        </authorList>
    </citation>
    <scope>NUCLEOTIDE SEQUENCE</scope>
    <source>
        <strain evidence="2">CHK193-16274</strain>
    </source>
</reference>
<evidence type="ECO:0000313" key="2">
    <source>
        <dbReference type="EMBL" id="HJF39408.1"/>
    </source>
</evidence>
<dbReference type="CDD" id="cd00761">
    <property type="entry name" value="Glyco_tranf_GTA_type"/>
    <property type="match status" value="1"/>
</dbReference>
<feature type="domain" description="Glycosyltransferase 2-like" evidence="1">
    <location>
        <begin position="11"/>
        <end position="138"/>
    </location>
</feature>
<dbReference type="GO" id="GO:0016758">
    <property type="term" value="F:hexosyltransferase activity"/>
    <property type="evidence" value="ECO:0007669"/>
    <property type="project" value="UniProtKB-ARBA"/>
</dbReference>
<name>A0A921G833_9FIRM</name>
<organism evidence="2 3">
    <name type="scientific">Thomasclavelia spiroformis</name>
    <dbReference type="NCBI Taxonomy" id="29348"/>
    <lineage>
        <taxon>Bacteria</taxon>
        <taxon>Bacillati</taxon>
        <taxon>Bacillota</taxon>
        <taxon>Erysipelotrichia</taxon>
        <taxon>Erysipelotrichales</taxon>
        <taxon>Coprobacillaceae</taxon>
        <taxon>Thomasclavelia</taxon>
    </lineage>
</organism>
<dbReference type="EMBL" id="DYWV01000023">
    <property type="protein sequence ID" value="HJF39408.1"/>
    <property type="molecule type" value="Genomic_DNA"/>
</dbReference>
<comment type="caution">
    <text evidence="2">The sequence shown here is derived from an EMBL/GenBank/DDBJ whole genome shotgun (WGS) entry which is preliminary data.</text>
</comment>
<dbReference type="InterPro" id="IPR001173">
    <property type="entry name" value="Glyco_trans_2-like"/>
</dbReference>
<gene>
    <name evidence="2" type="ORF">K8V91_00660</name>
</gene>
<dbReference type="Gene3D" id="1.10.150.400">
    <property type="match status" value="1"/>
</dbReference>
<dbReference type="PANTHER" id="PTHR22916">
    <property type="entry name" value="GLYCOSYLTRANSFERASE"/>
    <property type="match status" value="1"/>
</dbReference>
<dbReference type="EC" id="2.4.-.-" evidence="2"/>
<protein>
    <submittedName>
        <fullName evidence="2">Glycosyltransferase</fullName>
        <ecNumber evidence="2">2.4.-.-</ecNumber>
    </submittedName>
</protein>
<evidence type="ECO:0000259" key="1">
    <source>
        <dbReference type="Pfam" id="PF00535"/>
    </source>
</evidence>
<keyword evidence="2" id="KW-0808">Transferase</keyword>
<dbReference type="InterPro" id="IPR029044">
    <property type="entry name" value="Nucleotide-diphossugar_trans"/>
</dbReference>
<dbReference type="Proteomes" id="UP000749320">
    <property type="component" value="Unassembled WGS sequence"/>
</dbReference>
<keyword evidence="2" id="KW-0328">Glycosyltransferase</keyword>
<dbReference type="InterPro" id="IPR023214">
    <property type="entry name" value="HAD_sf"/>
</dbReference>
<dbReference type="Gene3D" id="3.40.50.1000">
    <property type="entry name" value="HAD superfamily/HAD-like"/>
    <property type="match status" value="1"/>
</dbReference>
<dbReference type="Gene3D" id="3.90.550.10">
    <property type="entry name" value="Spore Coat Polysaccharide Biosynthesis Protein SpsA, Chain A"/>
    <property type="match status" value="1"/>
</dbReference>
<evidence type="ECO:0000313" key="3">
    <source>
        <dbReference type="Proteomes" id="UP000749320"/>
    </source>
</evidence>
<sequence>MINKNNCPLVSVVVPVYGTSKYLNRCLDSILQQSYSNIEVLTVNDASPDNSKDIILRYQQNDPRVKLVDNPSNLGLFRARMEGAKIAQGKYITFIDSDDYIGIDYIRSLVFKAEQEQADIVKAQFIMDDERIGEKYVYNYINYRPRITLTGKAIADEYFRQEGVDFSWHILCVKLYSMKLWKKCEHFYKNINTHLIMTEDIAFSTPLFLLAEKYTEVDCDTYFYVQRKAASTGIAKDIKKFEKNISDLKVSFDFRTQVLKELNVYEQYEKNHIAWKENYGRSWKNAIKWAGFDSADIKYLEDLVRHALGIEQLEMQTKEDGYYYSVTTKWSDREEVVKKQIINHKIHCVSFDIFDTLICRPFFEPSDLFRILEYRYKQLNPKTHVDFSKIRIEAEREARNAINDIGREEITLKEIYERISNEYNISTAHTKNLMEYEKELEIKFCYRRNFGYELYNIARFLNKKIVLTSDMYLDKDTIIAILSSNGYNDYEKLYLSSESQKTKSTGNLYHDVTKECDKKTLIHVGDNYQSDYLKPKELGIESIYLPKAIDVFTGKLVDSGYNVGNSFYNMLRPCGNFFDHKVSMEFWGIRCMLSVIANKFFDNPYYMFNENTDFNSNLYYMSYYALGMHLLGITLDLVKRNKSKKTIHFVARDGYQCKVVYDILKKYISDLPESNYLYLSRKALLPLAFTSPEDIPYIKDNISFDSVTFKTPAMIMKQFLGLEDNKEIKIRLKKEGFDSEAYFKNFESFNTFLKILCKDKTLFTSLRNKKQLIQEKLNDIIDEQDLLFDIGYNGTAQKILSILMEKPIDAYYVYINKDKPMLNETELGYKVETFYDRTPCISGAIREFMFSKGEPSCIGYDIHNNNLIPKLEKEQMSYIEKEMSKIISLGVSDFAEDFLSKFADVLPLVTFRNYDISLPFEFLMERASDMDRNVFSCCYFEDDIFSGKGKIEMTSWWNNYSVAQESRLIVQTSNTETNSIDYLGIGKNFYTSSRWKRIIVMLLIAPNILRNKLKDRL</sequence>
<dbReference type="AlphaFoldDB" id="A0A921G833"/>